<gene>
    <name evidence="2" type="ORF">DPMN_108243</name>
</gene>
<comment type="caution">
    <text evidence="2">The sequence shown here is derived from an EMBL/GenBank/DDBJ whole genome shotgun (WGS) entry which is preliminary data.</text>
</comment>
<feature type="region of interest" description="Disordered" evidence="1">
    <location>
        <begin position="1"/>
        <end position="27"/>
    </location>
</feature>
<protein>
    <submittedName>
        <fullName evidence="2">Uncharacterized protein</fullName>
    </submittedName>
</protein>
<accession>A0A9D4K8H9</accession>
<proteinExistence type="predicted"/>
<evidence type="ECO:0000313" key="3">
    <source>
        <dbReference type="Proteomes" id="UP000828390"/>
    </source>
</evidence>
<dbReference type="Proteomes" id="UP000828390">
    <property type="component" value="Unassembled WGS sequence"/>
</dbReference>
<dbReference type="AlphaFoldDB" id="A0A9D4K8H9"/>
<dbReference type="EMBL" id="JAIWYP010000004">
    <property type="protein sequence ID" value="KAH3834910.1"/>
    <property type="molecule type" value="Genomic_DNA"/>
</dbReference>
<sequence length="105" mass="12421">MHFQPKATPTSRKNVRKSPRGASDVEYPNVSARNRDVNITWKKAYFRTPHRHGLEFSLQKIRLFNLRRNRGKSLEVHCLNDRWGDVPGDVTKQKGVWKFQNDFKE</sequence>
<keyword evidence="3" id="KW-1185">Reference proteome</keyword>
<reference evidence="2" key="1">
    <citation type="journal article" date="2019" name="bioRxiv">
        <title>The Genome of the Zebra Mussel, Dreissena polymorpha: A Resource for Invasive Species Research.</title>
        <authorList>
            <person name="McCartney M.A."/>
            <person name="Auch B."/>
            <person name="Kono T."/>
            <person name="Mallez S."/>
            <person name="Zhang Y."/>
            <person name="Obille A."/>
            <person name="Becker A."/>
            <person name="Abrahante J.E."/>
            <person name="Garbe J."/>
            <person name="Badalamenti J.P."/>
            <person name="Herman A."/>
            <person name="Mangelson H."/>
            <person name="Liachko I."/>
            <person name="Sullivan S."/>
            <person name="Sone E.D."/>
            <person name="Koren S."/>
            <person name="Silverstein K.A.T."/>
            <person name="Beckman K.B."/>
            <person name="Gohl D.M."/>
        </authorList>
    </citation>
    <scope>NUCLEOTIDE SEQUENCE</scope>
    <source>
        <strain evidence="2">Duluth1</strain>
        <tissue evidence="2">Whole animal</tissue>
    </source>
</reference>
<organism evidence="2 3">
    <name type="scientific">Dreissena polymorpha</name>
    <name type="common">Zebra mussel</name>
    <name type="synonym">Mytilus polymorpha</name>
    <dbReference type="NCBI Taxonomy" id="45954"/>
    <lineage>
        <taxon>Eukaryota</taxon>
        <taxon>Metazoa</taxon>
        <taxon>Spiralia</taxon>
        <taxon>Lophotrochozoa</taxon>
        <taxon>Mollusca</taxon>
        <taxon>Bivalvia</taxon>
        <taxon>Autobranchia</taxon>
        <taxon>Heteroconchia</taxon>
        <taxon>Euheterodonta</taxon>
        <taxon>Imparidentia</taxon>
        <taxon>Neoheterodontei</taxon>
        <taxon>Myida</taxon>
        <taxon>Dreissenoidea</taxon>
        <taxon>Dreissenidae</taxon>
        <taxon>Dreissena</taxon>
    </lineage>
</organism>
<evidence type="ECO:0000313" key="2">
    <source>
        <dbReference type="EMBL" id="KAH3834910.1"/>
    </source>
</evidence>
<name>A0A9D4K8H9_DREPO</name>
<reference evidence="2" key="2">
    <citation type="submission" date="2020-11" db="EMBL/GenBank/DDBJ databases">
        <authorList>
            <person name="McCartney M.A."/>
            <person name="Auch B."/>
            <person name="Kono T."/>
            <person name="Mallez S."/>
            <person name="Becker A."/>
            <person name="Gohl D.M."/>
            <person name="Silverstein K.A.T."/>
            <person name="Koren S."/>
            <person name="Bechman K.B."/>
            <person name="Herman A."/>
            <person name="Abrahante J.E."/>
            <person name="Garbe J."/>
        </authorList>
    </citation>
    <scope>NUCLEOTIDE SEQUENCE</scope>
    <source>
        <strain evidence="2">Duluth1</strain>
        <tissue evidence="2">Whole animal</tissue>
    </source>
</reference>
<evidence type="ECO:0000256" key="1">
    <source>
        <dbReference type="SAM" id="MobiDB-lite"/>
    </source>
</evidence>